<evidence type="ECO:0000313" key="2">
    <source>
        <dbReference type="Proteomes" id="UP000660862"/>
    </source>
</evidence>
<accession>A0A917M4B3</accession>
<name>A0A917M4B3_9SPHI</name>
<dbReference type="EMBL" id="BMER01000001">
    <property type="protein sequence ID" value="GGG76131.1"/>
    <property type="molecule type" value="Genomic_DNA"/>
</dbReference>
<dbReference type="Gene3D" id="3.90.850.10">
    <property type="entry name" value="Fumarylacetoacetase-like, C-terminal domain"/>
    <property type="match status" value="1"/>
</dbReference>
<proteinExistence type="predicted"/>
<evidence type="ECO:0000313" key="1">
    <source>
        <dbReference type="EMBL" id="GGG76131.1"/>
    </source>
</evidence>
<dbReference type="Proteomes" id="UP000660862">
    <property type="component" value="Unassembled WGS sequence"/>
</dbReference>
<dbReference type="NCBIfam" id="NF040903">
    <property type="entry name" value="GguC"/>
    <property type="match status" value="1"/>
</dbReference>
<reference evidence="1" key="1">
    <citation type="journal article" date="2014" name="Int. J. Syst. Evol. Microbiol.">
        <title>Complete genome sequence of Corynebacterium casei LMG S-19264T (=DSM 44701T), isolated from a smear-ripened cheese.</title>
        <authorList>
            <consortium name="US DOE Joint Genome Institute (JGI-PGF)"/>
            <person name="Walter F."/>
            <person name="Albersmeier A."/>
            <person name="Kalinowski J."/>
            <person name="Ruckert C."/>
        </authorList>
    </citation>
    <scope>NUCLEOTIDE SEQUENCE</scope>
    <source>
        <strain evidence="1">CGMCC 1.12195</strain>
    </source>
</reference>
<dbReference type="GO" id="GO:0003824">
    <property type="term" value="F:catalytic activity"/>
    <property type="evidence" value="ECO:0007669"/>
    <property type="project" value="InterPro"/>
</dbReference>
<evidence type="ECO:0008006" key="3">
    <source>
        <dbReference type="Google" id="ProtNLM"/>
    </source>
</evidence>
<comment type="caution">
    <text evidence="1">The sequence shown here is derived from an EMBL/GenBank/DDBJ whole genome shotgun (WGS) entry which is preliminary data.</text>
</comment>
<sequence>MAVGLHNKLTHKRLLDMETIRLVQLIHPQQGRRVALVNEPHLMLLDKKFNSAYFLVLAAFEKELSFGDLVRSAVTDEALDYGAIYHGETLWKLLSPLDHPTNPYACLVSGTGLTHRSSALNRQSMHIKEPEGLTDSMKIYRWGLEGGKPETGQVGTQPEWFYKGSGAILRAHGQSLRIPSYADDGGEEAEIAGLYIIDRQGTPIRVGFCNGNEFSDHVMEKKNYLYLAPSKLRQCAIGPELAVGIPFSTLAGRVKIRRNGDEIWQHDIMSGEHYMAHSLANLEHHHFKYDAHRIPGQVHVHFFGADAFSFGNQLYLEHGDSCEVSWEQLGRPLINPVHHDLGEEELVRVTPIVL</sequence>
<organism evidence="1 2">
    <name type="scientific">Parapedobacter pyrenivorans</name>
    <dbReference type="NCBI Taxonomy" id="1305674"/>
    <lineage>
        <taxon>Bacteria</taxon>
        <taxon>Pseudomonadati</taxon>
        <taxon>Bacteroidota</taxon>
        <taxon>Sphingobacteriia</taxon>
        <taxon>Sphingobacteriales</taxon>
        <taxon>Sphingobacteriaceae</taxon>
        <taxon>Parapedobacter</taxon>
    </lineage>
</organism>
<dbReference type="InterPro" id="IPR036663">
    <property type="entry name" value="Fumarylacetoacetase_C_sf"/>
</dbReference>
<dbReference type="InterPro" id="IPR009645">
    <property type="entry name" value="GguC"/>
</dbReference>
<reference evidence="1" key="2">
    <citation type="submission" date="2020-09" db="EMBL/GenBank/DDBJ databases">
        <authorList>
            <person name="Sun Q."/>
            <person name="Zhou Y."/>
        </authorList>
    </citation>
    <scope>NUCLEOTIDE SEQUENCE</scope>
    <source>
        <strain evidence="1">CGMCC 1.12195</strain>
    </source>
</reference>
<dbReference type="AlphaFoldDB" id="A0A917M4B3"/>
<keyword evidence="2" id="KW-1185">Reference proteome</keyword>
<dbReference type="SUPFAM" id="SSF56529">
    <property type="entry name" value="FAH"/>
    <property type="match status" value="1"/>
</dbReference>
<gene>
    <name evidence="1" type="ORF">GCM10007415_04830</name>
</gene>
<protein>
    <recommendedName>
        <fullName evidence="3">GguC protein</fullName>
    </recommendedName>
</protein>